<evidence type="ECO:0000256" key="10">
    <source>
        <dbReference type="PIRNR" id="PIRNR009998"/>
    </source>
</evidence>
<keyword evidence="6 10" id="KW-0243">Dynein</keyword>
<sequence>MSAEVEEMLKRFSAFKNVQGIIVVDNDGIPIKTTMEYTTTVHYAALMQTLAEKARQVVLDLDAANEFVLIRMRTLKSEIIVAPSDDYFIVVIQDPCD</sequence>
<name>A0A6J2U7Q7_DROLE</name>
<dbReference type="GO" id="GO:0005868">
    <property type="term" value="C:cytoplasmic dynein complex"/>
    <property type="evidence" value="ECO:0007669"/>
    <property type="project" value="UniProtKB-UniRule"/>
</dbReference>
<comment type="function">
    <text evidence="9">Acts as one of several non-catalytic accessory components of the cytoplasmic dynein 1 complex that are thought to be involved in linking dynein to cargos and to adapter proteins that regulate dynein function. Cytoplasmic dynein 1 acts as a motor for the intracellular retrograde motility of vesicles and organelles along microtubules.</text>
</comment>
<comment type="subcellular location">
    <subcellularLocation>
        <location evidence="1 10">Cytoplasm</location>
        <location evidence="1 10">Cytoskeleton</location>
    </subcellularLocation>
</comment>
<proteinExistence type="inferred from homology"/>
<evidence type="ECO:0000256" key="1">
    <source>
        <dbReference type="ARBA" id="ARBA00004245"/>
    </source>
</evidence>
<keyword evidence="8 10" id="KW-0206">Cytoskeleton</keyword>
<dbReference type="Pfam" id="PF03259">
    <property type="entry name" value="Robl_LC7"/>
    <property type="match status" value="1"/>
</dbReference>
<dbReference type="GO" id="GO:0005874">
    <property type="term" value="C:microtubule"/>
    <property type="evidence" value="ECO:0007669"/>
    <property type="project" value="UniProtKB-UniRule"/>
</dbReference>
<accession>A0A6J2U7Q7</accession>
<keyword evidence="7 10" id="KW-0505">Motor protein</keyword>
<dbReference type="InterPro" id="IPR016561">
    <property type="entry name" value="DYNLRB1/2"/>
</dbReference>
<dbReference type="AlphaFoldDB" id="A0A6J2U7Q7"/>
<organism evidence="12 13">
    <name type="scientific">Drosophila lebanonensis</name>
    <name type="common">Fruit fly</name>
    <name type="synonym">Scaptodrosophila lebanonensis</name>
    <dbReference type="NCBI Taxonomy" id="7225"/>
    <lineage>
        <taxon>Eukaryota</taxon>
        <taxon>Metazoa</taxon>
        <taxon>Ecdysozoa</taxon>
        <taxon>Arthropoda</taxon>
        <taxon>Hexapoda</taxon>
        <taxon>Insecta</taxon>
        <taxon>Pterygota</taxon>
        <taxon>Neoptera</taxon>
        <taxon>Endopterygota</taxon>
        <taxon>Diptera</taxon>
        <taxon>Brachycera</taxon>
        <taxon>Muscomorpha</taxon>
        <taxon>Ephydroidea</taxon>
        <taxon>Drosophilidae</taxon>
        <taxon>Scaptodrosophila</taxon>
    </lineage>
</organism>
<dbReference type="SUPFAM" id="SSF103196">
    <property type="entry name" value="Roadblock/LC7 domain"/>
    <property type="match status" value="1"/>
</dbReference>
<dbReference type="PANTHER" id="PTHR10779">
    <property type="entry name" value="DYNEIN LIGHT CHAIN ROADBLOCK"/>
    <property type="match status" value="1"/>
</dbReference>
<dbReference type="GeneID" id="115631847"/>
<evidence type="ECO:0000256" key="7">
    <source>
        <dbReference type="ARBA" id="ARBA00023175"/>
    </source>
</evidence>
<evidence type="ECO:0000256" key="2">
    <source>
        <dbReference type="ARBA" id="ARBA00007191"/>
    </source>
</evidence>
<dbReference type="FunFam" id="3.30.450.30:FF:000009">
    <property type="entry name" value="Dynein light chain roadblock"/>
    <property type="match status" value="1"/>
</dbReference>
<dbReference type="PIRSF" id="PIRSF009998">
    <property type="entry name" value="DLC7"/>
    <property type="match status" value="1"/>
</dbReference>
<evidence type="ECO:0000256" key="4">
    <source>
        <dbReference type="ARBA" id="ARBA00022490"/>
    </source>
</evidence>
<dbReference type="InterPro" id="IPR004942">
    <property type="entry name" value="Roadblock/LAMTOR2_dom"/>
</dbReference>
<gene>
    <name evidence="13" type="primary">LOC115631847</name>
</gene>
<reference evidence="13" key="1">
    <citation type="submission" date="2025-08" db="UniProtKB">
        <authorList>
            <consortium name="RefSeq"/>
        </authorList>
    </citation>
    <scope>IDENTIFICATION</scope>
    <source>
        <strain evidence="13">11010-0011.00</strain>
        <tissue evidence="13">Whole body</tissue>
    </source>
</reference>
<protein>
    <recommendedName>
        <fullName evidence="10">Dynein light chain roadblock</fullName>
    </recommendedName>
</protein>
<dbReference type="GO" id="GO:0005737">
    <property type="term" value="C:cytoplasm"/>
    <property type="evidence" value="ECO:0007669"/>
    <property type="project" value="UniProtKB-UniRule"/>
</dbReference>
<comment type="similarity">
    <text evidence="2 10">Belongs to the GAMAD family.</text>
</comment>
<keyword evidence="4 10" id="KW-0963">Cytoplasm</keyword>
<evidence type="ECO:0000256" key="5">
    <source>
        <dbReference type="ARBA" id="ARBA00022701"/>
    </source>
</evidence>
<evidence type="ECO:0000313" key="12">
    <source>
        <dbReference type="Proteomes" id="UP000504634"/>
    </source>
</evidence>
<evidence type="ECO:0000313" key="13">
    <source>
        <dbReference type="RefSeq" id="XP_030384551.1"/>
    </source>
</evidence>
<keyword evidence="3 10" id="KW-0813">Transport</keyword>
<evidence type="ECO:0000256" key="9">
    <source>
        <dbReference type="ARBA" id="ARBA00025362"/>
    </source>
</evidence>
<dbReference type="RefSeq" id="XP_030384551.1">
    <property type="nucleotide sequence ID" value="XM_030528691.1"/>
</dbReference>
<feature type="domain" description="Roadblock/LAMTOR2" evidence="11">
    <location>
        <begin position="5"/>
        <end position="93"/>
    </location>
</feature>
<evidence type="ECO:0000259" key="11">
    <source>
        <dbReference type="SMART" id="SM00960"/>
    </source>
</evidence>
<keyword evidence="12" id="KW-1185">Reference proteome</keyword>
<evidence type="ECO:0000256" key="6">
    <source>
        <dbReference type="ARBA" id="ARBA00023017"/>
    </source>
</evidence>
<keyword evidence="5 10" id="KW-0493">Microtubule</keyword>
<dbReference type="GO" id="GO:0045505">
    <property type="term" value="F:dynein intermediate chain binding"/>
    <property type="evidence" value="ECO:0007669"/>
    <property type="project" value="UniProtKB-UniRule"/>
</dbReference>
<evidence type="ECO:0000256" key="3">
    <source>
        <dbReference type="ARBA" id="ARBA00022448"/>
    </source>
</evidence>
<evidence type="ECO:0000256" key="8">
    <source>
        <dbReference type="ARBA" id="ARBA00023212"/>
    </source>
</evidence>
<dbReference type="SMART" id="SM00960">
    <property type="entry name" value="Robl_LC7"/>
    <property type="match status" value="1"/>
</dbReference>
<dbReference type="Gene3D" id="3.30.450.30">
    <property type="entry name" value="Dynein light chain 2a, cytoplasmic"/>
    <property type="match status" value="1"/>
</dbReference>
<dbReference type="OrthoDB" id="9985637at2759"/>
<dbReference type="Proteomes" id="UP000504634">
    <property type="component" value="Unplaced"/>
</dbReference>
<dbReference type="GO" id="GO:0007018">
    <property type="term" value="P:microtubule-based movement"/>
    <property type="evidence" value="ECO:0007669"/>
    <property type="project" value="UniProtKB-UniRule"/>
</dbReference>